<protein>
    <submittedName>
        <fullName evidence="2">SnoaL-like domain-containing protein</fullName>
    </submittedName>
</protein>
<sequence>MTASEFPELPEPVRRAVAAANAHDTEAFLDQFTEHGAVDDWGRRFEGREAVEGWSAREFIGVKVSLKVTAVTRRGGQVIVSTQVGGDGFNGPSDFAFTVEGDRIALMRITG</sequence>
<evidence type="ECO:0000313" key="2">
    <source>
        <dbReference type="EMBL" id="SNS39733.1"/>
    </source>
</evidence>
<dbReference type="Pfam" id="PF12680">
    <property type="entry name" value="SnoaL_2"/>
    <property type="match status" value="1"/>
</dbReference>
<feature type="domain" description="SnoaL-like" evidence="1">
    <location>
        <begin position="13"/>
        <end position="106"/>
    </location>
</feature>
<dbReference type="SUPFAM" id="SSF54427">
    <property type="entry name" value="NTF2-like"/>
    <property type="match status" value="1"/>
</dbReference>
<dbReference type="EMBL" id="FZOF01000005">
    <property type="protein sequence ID" value="SNS39733.1"/>
    <property type="molecule type" value="Genomic_DNA"/>
</dbReference>
<gene>
    <name evidence="2" type="ORF">SAMN05216252_105325</name>
</gene>
<dbReference type="OrthoDB" id="8080938at2"/>
<evidence type="ECO:0000313" key="3">
    <source>
        <dbReference type="Proteomes" id="UP000198280"/>
    </source>
</evidence>
<evidence type="ECO:0000259" key="1">
    <source>
        <dbReference type="Pfam" id="PF12680"/>
    </source>
</evidence>
<dbReference type="Gene3D" id="3.10.450.50">
    <property type="match status" value="1"/>
</dbReference>
<accession>A0A239E6U5</accession>
<dbReference type="InterPro" id="IPR037401">
    <property type="entry name" value="SnoaL-like"/>
</dbReference>
<dbReference type="Proteomes" id="UP000198280">
    <property type="component" value="Unassembled WGS sequence"/>
</dbReference>
<dbReference type="AlphaFoldDB" id="A0A239E6U5"/>
<proteinExistence type="predicted"/>
<reference evidence="2 3" key="1">
    <citation type="submission" date="2017-06" db="EMBL/GenBank/DDBJ databases">
        <authorList>
            <person name="Kim H.J."/>
            <person name="Triplett B.A."/>
        </authorList>
    </citation>
    <scope>NUCLEOTIDE SEQUENCE [LARGE SCALE GENOMIC DNA]</scope>
    <source>
        <strain evidence="2 3">CGMCC 4.1858</strain>
    </source>
</reference>
<dbReference type="RefSeq" id="WP_089223874.1">
    <property type="nucleotide sequence ID" value="NZ_FZOF01000005.1"/>
</dbReference>
<organism evidence="2 3">
    <name type="scientific">Actinacidiphila glaucinigra</name>
    <dbReference type="NCBI Taxonomy" id="235986"/>
    <lineage>
        <taxon>Bacteria</taxon>
        <taxon>Bacillati</taxon>
        <taxon>Actinomycetota</taxon>
        <taxon>Actinomycetes</taxon>
        <taxon>Kitasatosporales</taxon>
        <taxon>Streptomycetaceae</taxon>
        <taxon>Actinacidiphila</taxon>
    </lineage>
</organism>
<dbReference type="InterPro" id="IPR032710">
    <property type="entry name" value="NTF2-like_dom_sf"/>
</dbReference>
<keyword evidence="3" id="KW-1185">Reference proteome</keyword>
<name>A0A239E6U5_9ACTN</name>